<dbReference type="SUPFAM" id="SSF57850">
    <property type="entry name" value="RING/U-box"/>
    <property type="match status" value="1"/>
</dbReference>
<sequence length="121" mass="14376">MNEKIESEKCSICMENMKNTEKYQKYTCLHFYHKNCIDLWQGACPICRNCEQIYTEFIHPKAKSFKLVGRSVPIQYYTIYLDNWKRKECLNNNHSIFFRHPYGVIGACETCGTIQAYNLCH</sequence>
<reference evidence="2" key="1">
    <citation type="journal article" date="2020" name="Nature">
        <title>Giant virus diversity and host interactions through global metagenomics.</title>
        <authorList>
            <person name="Schulz F."/>
            <person name="Roux S."/>
            <person name="Paez-Espino D."/>
            <person name="Jungbluth S."/>
            <person name="Walsh D.A."/>
            <person name="Denef V.J."/>
            <person name="McMahon K.D."/>
            <person name="Konstantinidis K.T."/>
            <person name="Eloe-Fadrosh E.A."/>
            <person name="Kyrpides N.C."/>
            <person name="Woyke T."/>
        </authorList>
    </citation>
    <scope>NUCLEOTIDE SEQUENCE</scope>
    <source>
        <strain evidence="2">GVMAG-M-3300021375-17</strain>
    </source>
</reference>
<protein>
    <recommendedName>
        <fullName evidence="1">RING-type domain-containing protein</fullName>
    </recommendedName>
</protein>
<evidence type="ECO:0000259" key="1">
    <source>
        <dbReference type="PROSITE" id="PS50089"/>
    </source>
</evidence>
<accession>A0A6C0CNY5</accession>
<evidence type="ECO:0000313" key="2">
    <source>
        <dbReference type="EMBL" id="QHT05384.1"/>
    </source>
</evidence>
<organism evidence="2">
    <name type="scientific">viral metagenome</name>
    <dbReference type="NCBI Taxonomy" id="1070528"/>
    <lineage>
        <taxon>unclassified sequences</taxon>
        <taxon>metagenomes</taxon>
        <taxon>organismal metagenomes</taxon>
    </lineage>
</organism>
<dbReference type="Pfam" id="PF13639">
    <property type="entry name" value="zf-RING_2"/>
    <property type="match status" value="1"/>
</dbReference>
<dbReference type="Gene3D" id="3.30.40.10">
    <property type="entry name" value="Zinc/RING finger domain, C3HC4 (zinc finger)"/>
    <property type="match status" value="1"/>
</dbReference>
<feature type="domain" description="RING-type" evidence="1">
    <location>
        <begin position="10"/>
        <end position="48"/>
    </location>
</feature>
<dbReference type="SMART" id="SM00184">
    <property type="entry name" value="RING"/>
    <property type="match status" value="1"/>
</dbReference>
<dbReference type="AlphaFoldDB" id="A0A6C0CNY5"/>
<proteinExistence type="predicted"/>
<dbReference type="InterPro" id="IPR013083">
    <property type="entry name" value="Znf_RING/FYVE/PHD"/>
</dbReference>
<dbReference type="PROSITE" id="PS50089">
    <property type="entry name" value="ZF_RING_2"/>
    <property type="match status" value="1"/>
</dbReference>
<name>A0A6C0CNY5_9ZZZZ</name>
<dbReference type="EMBL" id="MN739453">
    <property type="protein sequence ID" value="QHT05384.1"/>
    <property type="molecule type" value="Genomic_DNA"/>
</dbReference>
<dbReference type="InterPro" id="IPR001841">
    <property type="entry name" value="Znf_RING"/>
</dbReference>